<dbReference type="AlphaFoldDB" id="A0A9P5HMP1"/>
<dbReference type="Gene3D" id="3.90.660.10">
    <property type="match status" value="1"/>
</dbReference>
<name>A0A9P5HMP1_9HYPO</name>
<dbReference type="SUPFAM" id="SSF54373">
    <property type="entry name" value="FAD-linked reductases, C-terminal domain"/>
    <property type="match status" value="1"/>
</dbReference>
<evidence type="ECO:0000259" key="3">
    <source>
        <dbReference type="Pfam" id="PF01593"/>
    </source>
</evidence>
<dbReference type="GO" id="GO:0003682">
    <property type="term" value="F:chromatin binding"/>
    <property type="evidence" value="ECO:0007669"/>
    <property type="project" value="TreeGrafter"/>
</dbReference>
<dbReference type="InterPro" id="IPR036188">
    <property type="entry name" value="FAD/NAD-bd_sf"/>
</dbReference>
<sequence>MDQPIPILPTNPGFPERSLRAAYAKAVLNEALLTELNQNEKKNKYDTLPEKSVEDLKPTEGMLKVPTAKEDRVCIVGAGVAGLYISMILKKLRIRDFDILEASDRVGGRCYTYQFPNDDGFPNPHNYYDIGAMRIPDIPTMKSTMKLIDILHLQDKKVPYTYSFPDGVTKKYSGTKFDDAIKEVIAQLGDNYGYEDLMALKADNFSTRSWLMIKKDLTYEETVGGEAADTSTGLFDQAFTETICDYSDFQAAKAKPWYRLEGGMSIVTDTMEQKLKSAEWPKPDSTIVTVTPKTPVVAMAVSKDSQKIEVTRTDSKTGKDVTDSYDMVFNTTAMAPLQRMDLQGLDLPKDILTGIRALSYDRATKVAIKFKTRWWKGFYKNPADFGGVSGSDLPISNVVYPSWNDGDETSAVLMVSYSWAQDATRMGSLVPDYNLPENKPKKEDQIVKLCLQNLVKLWSAEANPPSLEFLDEQYVTHHAWAWSHDPYTGGAFALFGPGQFSHLYPPFQKLLCGRKLSICGEALSAHHAWISGALDSAYVSVWQWLYERQDYGRLIELYMSEFGPGREDHVEELDETLDIWAVKLSEK</sequence>
<dbReference type="Pfam" id="PF01593">
    <property type="entry name" value="Amino_oxidase"/>
    <property type="match status" value="1"/>
</dbReference>
<evidence type="ECO:0000313" key="4">
    <source>
        <dbReference type="EMBL" id="KAF7554779.1"/>
    </source>
</evidence>
<evidence type="ECO:0000256" key="2">
    <source>
        <dbReference type="ARBA" id="ARBA00023002"/>
    </source>
</evidence>
<dbReference type="SUPFAM" id="SSF51905">
    <property type="entry name" value="FAD/NAD(P)-binding domain"/>
    <property type="match status" value="1"/>
</dbReference>
<proteinExistence type="inferred from homology"/>
<organism evidence="4 5">
    <name type="scientific">Cylindrodendrum hubeiense</name>
    <dbReference type="NCBI Taxonomy" id="595255"/>
    <lineage>
        <taxon>Eukaryota</taxon>
        <taxon>Fungi</taxon>
        <taxon>Dikarya</taxon>
        <taxon>Ascomycota</taxon>
        <taxon>Pezizomycotina</taxon>
        <taxon>Sordariomycetes</taxon>
        <taxon>Hypocreomycetidae</taxon>
        <taxon>Hypocreales</taxon>
        <taxon>Nectriaceae</taxon>
        <taxon>Cylindrodendrum</taxon>
    </lineage>
</organism>
<evidence type="ECO:0000256" key="1">
    <source>
        <dbReference type="ARBA" id="ARBA00005995"/>
    </source>
</evidence>
<dbReference type="OrthoDB" id="7777654at2759"/>
<dbReference type="Gene3D" id="3.50.50.60">
    <property type="entry name" value="FAD/NAD(P)-binding domain"/>
    <property type="match status" value="1"/>
</dbReference>
<dbReference type="PANTHER" id="PTHR10742">
    <property type="entry name" value="FLAVIN MONOAMINE OXIDASE"/>
    <property type="match status" value="1"/>
</dbReference>
<gene>
    <name evidence="4" type="ORF">G7Z17_g2679</name>
</gene>
<dbReference type="GO" id="GO:0006338">
    <property type="term" value="P:chromatin remodeling"/>
    <property type="evidence" value="ECO:0007669"/>
    <property type="project" value="TreeGrafter"/>
</dbReference>
<keyword evidence="5" id="KW-1185">Reference proteome</keyword>
<dbReference type="PANTHER" id="PTHR10742:SF386">
    <property type="entry name" value="LYSINE-SPECIFIC HISTONE DEMETHYLASE 1A"/>
    <property type="match status" value="1"/>
</dbReference>
<protein>
    <recommendedName>
        <fullName evidence="3">Amine oxidase domain-containing protein</fullName>
    </recommendedName>
</protein>
<comment type="similarity">
    <text evidence="1">Belongs to the flavin monoamine oxidase family.</text>
</comment>
<dbReference type="EMBL" id="JAANBB010000028">
    <property type="protein sequence ID" value="KAF7554779.1"/>
    <property type="molecule type" value="Genomic_DNA"/>
</dbReference>
<dbReference type="Proteomes" id="UP000722485">
    <property type="component" value="Unassembled WGS sequence"/>
</dbReference>
<comment type="caution">
    <text evidence="4">The sequence shown here is derived from an EMBL/GenBank/DDBJ whole genome shotgun (WGS) entry which is preliminary data.</text>
</comment>
<evidence type="ECO:0000313" key="5">
    <source>
        <dbReference type="Proteomes" id="UP000722485"/>
    </source>
</evidence>
<dbReference type="InterPro" id="IPR002937">
    <property type="entry name" value="Amino_oxidase"/>
</dbReference>
<keyword evidence="2" id="KW-0560">Oxidoreductase</keyword>
<reference evidence="4" key="1">
    <citation type="submission" date="2020-03" db="EMBL/GenBank/DDBJ databases">
        <title>Draft Genome Sequence of Cylindrodendrum hubeiense.</title>
        <authorList>
            <person name="Buettner E."/>
            <person name="Kellner H."/>
        </authorList>
    </citation>
    <scope>NUCLEOTIDE SEQUENCE</scope>
    <source>
        <strain evidence="4">IHI 201604</strain>
    </source>
</reference>
<dbReference type="GO" id="GO:0016491">
    <property type="term" value="F:oxidoreductase activity"/>
    <property type="evidence" value="ECO:0007669"/>
    <property type="project" value="UniProtKB-KW"/>
</dbReference>
<dbReference type="InterPro" id="IPR050281">
    <property type="entry name" value="Flavin_monoamine_oxidase"/>
</dbReference>
<accession>A0A9P5HMP1</accession>
<dbReference type="GO" id="GO:0050660">
    <property type="term" value="F:flavin adenine dinucleotide binding"/>
    <property type="evidence" value="ECO:0007669"/>
    <property type="project" value="TreeGrafter"/>
</dbReference>
<feature type="domain" description="Amine oxidase" evidence="3">
    <location>
        <begin position="81"/>
        <end position="537"/>
    </location>
</feature>